<sequence length="365" mass="40763">MKRRESVGVIYPTSLGVIPKYPVQEPVKTREVSSEECIVLGEVVNSIPPVDACVPVEDLNKHILVTGATGSGKTFTVATLVNRLTTREYPFNYRPLVLDWHGEYGRLLKNPKVVDPFQLPVPLFGDEDPNASVDFASQVLALTPAQEYVLLKAFENLRGWDHLDLTGVIETLEKMVDESGWFRESRLSLMRKLRRLVVGKYRGLFKETRIGFLDNARSPLVIDLSRVGDLTIRRVYVAALLKKIFDLAVRGEFGVSKLLVVVEEARNLLGKENHVDVLVKMLDEVRKFGVGLVVVSQSPSSLVEDVMVNTSTKIVHSVKSAVDLEVLDKATNMPVELREVIPYLDKGEAVLFSGLYKKPLLVKVV</sequence>
<dbReference type="GeneID" id="13012569"/>
<organism evidence="6 7">
    <name type="scientific">Thermogladius calderae (strain DSM 22663 / VKM B-2946 / 1633)</name>
    <dbReference type="NCBI Taxonomy" id="1184251"/>
    <lineage>
        <taxon>Archaea</taxon>
        <taxon>Thermoproteota</taxon>
        <taxon>Thermoprotei</taxon>
        <taxon>Desulfurococcales</taxon>
        <taxon>Desulfurococcaceae</taxon>
        <taxon>Thermogladius</taxon>
    </lineage>
</organism>
<dbReference type="EMBL" id="CP003531">
    <property type="protein sequence ID" value="AFK50710.1"/>
    <property type="molecule type" value="Genomic_DNA"/>
</dbReference>
<dbReference type="InterPro" id="IPR008571">
    <property type="entry name" value="HerA-like"/>
</dbReference>
<name>I3TD72_THEC1</name>
<gene>
    <name evidence="6" type="ordered locus">TCELL_0285</name>
</gene>
<comment type="similarity">
    <text evidence="1">Belongs to the HerA family.</text>
</comment>
<evidence type="ECO:0000256" key="1">
    <source>
        <dbReference type="ARBA" id="ARBA00007816"/>
    </source>
</evidence>
<dbReference type="Pfam" id="PF01935">
    <property type="entry name" value="DUF87"/>
    <property type="match status" value="1"/>
</dbReference>
<dbReference type="KEGG" id="thg:TCELL_0285"/>
<dbReference type="STRING" id="1184251.TCELL_0285"/>
<dbReference type="HOGENOM" id="CLU_800816_0_0_2"/>
<dbReference type="AlphaFoldDB" id="I3TD72"/>
<dbReference type="Proteomes" id="UP000005270">
    <property type="component" value="Chromosome"/>
</dbReference>
<evidence type="ECO:0000256" key="2">
    <source>
        <dbReference type="ARBA" id="ARBA00034617"/>
    </source>
</evidence>
<dbReference type="PANTHER" id="PTHR42957:SF1">
    <property type="entry name" value="HELICASE MJ1565-RELATED"/>
    <property type="match status" value="1"/>
</dbReference>
<accession>I3TD72</accession>
<dbReference type="SUPFAM" id="SSF52540">
    <property type="entry name" value="P-loop containing nucleoside triphosphate hydrolases"/>
    <property type="match status" value="1"/>
</dbReference>
<dbReference type="InterPro" id="IPR027417">
    <property type="entry name" value="P-loop_NTPase"/>
</dbReference>
<dbReference type="PANTHER" id="PTHR42957">
    <property type="entry name" value="HELICASE MJ1565-RELATED"/>
    <property type="match status" value="1"/>
</dbReference>
<evidence type="ECO:0000259" key="5">
    <source>
        <dbReference type="Pfam" id="PF01935"/>
    </source>
</evidence>
<evidence type="ECO:0000313" key="7">
    <source>
        <dbReference type="Proteomes" id="UP000005270"/>
    </source>
</evidence>
<dbReference type="InterPro" id="IPR002789">
    <property type="entry name" value="HerA_central"/>
</dbReference>
<feature type="domain" description="Helicase HerA central" evidence="5">
    <location>
        <begin position="39"/>
        <end position="244"/>
    </location>
</feature>
<evidence type="ECO:0000313" key="6">
    <source>
        <dbReference type="EMBL" id="AFK50710.1"/>
    </source>
</evidence>
<dbReference type="RefSeq" id="WP_014736960.1">
    <property type="nucleotide sequence ID" value="NC_017954.1"/>
</dbReference>
<dbReference type="InParanoid" id="I3TD72"/>
<comment type="catalytic activity">
    <reaction evidence="2">
        <text>Couples ATP hydrolysis with the unwinding of duplex DNA by translocating in the 3'-5' direction.</text>
        <dbReference type="EC" id="5.6.2.4"/>
    </reaction>
</comment>
<comment type="catalytic activity">
    <reaction evidence="3">
        <text>ATP + H2O = ADP + phosphate + H(+)</text>
        <dbReference type="Rhea" id="RHEA:13065"/>
        <dbReference type="ChEBI" id="CHEBI:15377"/>
        <dbReference type="ChEBI" id="CHEBI:15378"/>
        <dbReference type="ChEBI" id="CHEBI:30616"/>
        <dbReference type="ChEBI" id="CHEBI:43474"/>
        <dbReference type="ChEBI" id="CHEBI:456216"/>
        <dbReference type="EC" id="5.6.2.3"/>
    </reaction>
</comment>
<dbReference type="GO" id="GO:0043138">
    <property type="term" value="F:3'-5' DNA helicase activity"/>
    <property type="evidence" value="ECO:0007669"/>
    <property type="project" value="UniProtKB-EC"/>
</dbReference>
<evidence type="ECO:0000256" key="3">
    <source>
        <dbReference type="ARBA" id="ARBA00048954"/>
    </source>
</evidence>
<dbReference type="GO" id="GO:0043139">
    <property type="term" value="F:5'-3' DNA helicase activity"/>
    <property type="evidence" value="ECO:0007669"/>
    <property type="project" value="UniProtKB-EC"/>
</dbReference>
<reference evidence="6 7" key="1">
    <citation type="journal article" date="2012" name="J. Bacteriol.">
        <title>Complete genome sequence of the hyperthermophilic cellulolytic Crenarchaeon 'Thermogladius cellulolyticus' 1633.</title>
        <authorList>
            <person name="Mardanov A.V."/>
            <person name="Kochetkova T.V."/>
            <person name="Beletsky A.V."/>
            <person name="Bonch-Osmolovskaya E.A."/>
            <person name="Ravin N.V."/>
            <person name="Skryabin K.G."/>
        </authorList>
    </citation>
    <scope>NUCLEOTIDE SEQUENCE [LARGE SCALE GENOMIC DNA]</scope>
    <source>
        <strain evidence="7">DSM 22663 / VKM B-2946 / 1633</strain>
    </source>
</reference>
<dbReference type="eggNOG" id="arCOG00286">
    <property type="taxonomic scope" value="Archaea"/>
</dbReference>
<comment type="catalytic activity">
    <reaction evidence="4">
        <text>ATP + H2O = ADP + phosphate + H(+)</text>
        <dbReference type="Rhea" id="RHEA:13065"/>
        <dbReference type="ChEBI" id="CHEBI:15377"/>
        <dbReference type="ChEBI" id="CHEBI:15378"/>
        <dbReference type="ChEBI" id="CHEBI:30616"/>
        <dbReference type="ChEBI" id="CHEBI:43474"/>
        <dbReference type="ChEBI" id="CHEBI:456216"/>
        <dbReference type="EC" id="5.6.2.4"/>
    </reaction>
</comment>
<evidence type="ECO:0000256" key="4">
    <source>
        <dbReference type="ARBA" id="ARBA00048988"/>
    </source>
</evidence>
<protein>
    <recommendedName>
        <fullName evidence="5">Helicase HerA central domain-containing protein</fullName>
    </recommendedName>
</protein>
<dbReference type="Gene3D" id="3.40.50.300">
    <property type="entry name" value="P-loop containing nucleotide triphosphate hydrolases"/>
    <property type="match status" value="2"/>
</dbReference>
<proteinExistence type="inferred from homology"/>
<dbReference type="OrthoDB" id="107033at2157"/>
<keyword evidence="7" id="KW-1185">Reference proteome</keyword>